<keyword evidence="5" id="KW-1185">Reference proteome</keyword>
<evidence type="ECO:0000256" key="2">
    <source>
        <dbReference type="SAM" id="Phobius"/>
    </source>
</evidence>
<keyword evidence="2" id="KW-1133">Transmembrane helix</keyword>
<sequence>MAGKINHNRYRLITLLYVIFVCLSVLNIPFSLLDSNLYLIRTMEQQEQDRLLQVNFANRVISTHREQLNGDTTQSYLRIKDRINDSYKWADSLDQLILNGLKKEGSSIESEFSSKRKIGDLMQKDSLIYRFREELFDLNKYILAQPFFLDSSYSRLLPARENLVAQSGKAIRWESYFFLHKPTAINYTQVKRIKLLLLDLVYNYQLAALRSIDYYPAFYSRKENRVFIDKREGAMEFSENKQLKEQTITQRVSTPSSAVNEFGQAAEEKRKESETNLKESSSKENLEQIYQAIFSSLQTENLFVGIRNVVLKNMSPLLQSQVSVSMSPQTDLQQSGDDYIVLFSRSGDYRLSFIDKREGATNGKVLFEKRIHASLLPSPIIRLNTESSTKDILSVRDLFSLNRLVATMDIAGQSSFPGRINGFRLTRIAKSGEQQTAYNYGEVFRGQVQEMLSSLKKGDIVFFDNITISLADGTTRTPNPILYKIVE</sequence>
<dbReference type="EMBL" id="SNWP01000011">
    <property type="protein sequence ID" value="TDO27032.1"/>
    <property type="molecule type" value="Genomic_DNA"/>
</dbReference>
<evidence type="ECO:0000256" key="1">
    <source>
        <dbReference type="SAM" id="MobiDB-lite"/>
    </source>
</evidence>
<evidence type="ECO:0000313" key="5">
    <source>
        <dbReference type="Proteomes" id="UP000295741"/>
    </source>
</evidence>
<proteinExistence type="predicted"/>
<dbReference type="AlphaFoldDB" id="A0A4R6IWF8"/>
<feature type="transmembrane region" description="Helical" evidence="2">
    <location>
        <begin position="12"/>
        <end position="33"/>
    </location>
</feature>
<evidence type="ECO:0000259" key="3">
    <source>
        <dbReference type="Pfam" id="PF12080"/>
    </source>
</evidence>
<evidence type="ECO:0000313" key="4">
    <source>
        <dbReference type="EMBL" id="TDO27032.1"/>
    </source>
</evidence>
<dbReference type="RefSeq" id="WP_133474902.1">
    <property type="nucleotide sequence ID" value="NZ_SNWP01000011.1"/>
</dbReference>
<reference evidence="4 5" key="1">
    <citation type="submission" date="2019-03" db="EMBL/GenBank/DDBJ databases">
        <title>Genomic Encyclopedia of Archaeal and Bacterial Type Strains, Phase II (KMG-II): from individual species to whole genera.</title>
        <authorList>
            <person name="Goeker M."/>
        </authorList>
    </citation>
    <scope>NUCLEOTIDE SEQUENCE [LARGE SCALE GENOMIC DNA]</scope>
    <source>
        <strain evidence="4 5">DSM 28323</strain>
    </source>
</reference>
<protein>
    <recommendedName>
        <fullName evidence="3">Gliding motility-associated protein GldM C-terminal domain-containing protein</fullName>
    </recommendedName>
</protein>
<dbReference type="InterPro" id="IPR022719">
    <property type="entry name" value="Motility-assoc_prot_GldM_C"/>
</dbReference>
<comment type="caution">
    <text evidence="4">The sequence shown here is derived from an EMBL/GenBank/DDBJ whole genome shotgun (WGS) entry which is preliminary data.</text>
</comment>
<dbReference type="OrthoDB" id="9915785at2"/>
<accession>A0A4R6IWF8</accession>
<feature type="region of interest" description="Disordered" evidence="1">
    <location>
        <begin position="259"/>
        <end position="281"/>
    </location>
</feature>
<gene>
    <name evidence="4" type="ORF">BC659_2348</name>
</gene>
<keyword evidence="2" id="KW-0812">Transmembrane</keyword>
<dbReference type="Proteomes" id="UP000295741">
    <property type="component" value="Unassembled WGS sequence"/>
</dbReference>
<feature type="domain" description="Gliding motility-associated protein GldM C-terminal" evidence="3">
    <location>
        <begin position="377"/>
        <end position="485"/>
    </location>
</feature>
<name>A0A4R6IWF8_9BACT</name>
<feature type="compositionally biased region" description="Basic and acidic residues" evidence="1">
    <location>
        <begin position="266"/>
        <end position="281"/>
    </location>
</feature>
<dbReference type="Pfam" id="PF12080">
    <property type="entry name" value="GldM_4th"/>
    <property type="match status" value="1"/>
</dbReference>
<keyword evidence="2" id="KW-0472">Membrane</keyword>
<organism evidence="4 5">
    <name type="scientific">Sediminibacterium goheungense</name>
    <dbReference type="NCBI Taxonomy" id="1086393"/>
    <lineage>
        <taxon>Bacteria</taxon>
        <taxon>Pseudomonadati</taxon>
        <taxon>Bacteroidota</taxon>
        <taxon>Chitinophagia</taxon>
        <taxon>Chitinophagales</taxon>
        <taxon>Chitinophagaceae</taxon>
        <taxon>Sediminibacterium</taxon>
    </lineage>
</organism>